<proteinExistence type="predicted"/>
<comment type="caution">
    <text evidence="1">The sequence shown here is derived from an EMBL/GenBank/DDBJ whole genome shotgun (WGS) entry which is preliminary data.</text>
</comment>
<sequence length="288" mass="32217">MASSDLPMPTPTVPNKSLTSFKSLSFDIYGTLIDWESSIIQQLQPLLKDLPSDSPYANASSDPKARLALAARFNDHEAAMQTDHPSMKYDELLRETYLLLAKDFGIFTESQDVHEQAVAFGASVGNWLPFPDTVDAMKRLGKYYKLVPLSNVDRTSFSRTCEGPLKGVPFWKVYVAEDIGSYKPDLRNFEYLLQHLDEDDKAEGGSGISKEQDLMVAQSLFHDHRPCKQMSIASVWIARKAAGMGAGDGVEDLHKRGEVGYGWRFATLGEFADEVERQWKEEGKAPKE</sequence>
<gene>
    <name evidence="1" type="ORF">H2198_009969</name>
</gene>
<protein>
    <submittedName>
        <fullName evidence="1">Uncharacterized protein</fullName>
    </submittedName>
</protein>
<accession>A0ACC2ZSX2</accession>
<keyword evidence="2" id="KW-1185">Reference proteome</keyword>
<evidence type="ECO:0000313" key="2">
    <source>
        <dbReference type="Proteomes" id="UP001172386"/>
    </source>
</evidence>
<name>A0ACC2ZSX2_9EURO</name>
<dbReference type="EMBL" id="JAPDRQ010000314">
    <property type="protein sequence ID" value="KAJ9650744.1"/>
    <property type="molecule type" value="Genomic_DNA"/>
</dbReference>
<evidence type="ECO:0000313" key="1">
    <source>
        <dbReference type="EMBL" id="KAJ9650744.1"/>
    </source>
</evidence>
<dbReference type="Proteomes" id="UP001172386">
    <property type="component" value="Unassembled WGS sequence"/>
</dbReference>
<reference evidence="1" key="1">
    <citation type="submission" date="2022-10" db="EMBL/GenBank/DDBJ databases">
        <title>Culturing micro-colonial fungi from biological soil crusts in the Mojave desert and describing Neophaeococcomyces mojavensis, and introducing the new genera and species Taxawa tesnikishii.</title>
        <authorList>
            <person name="Kurbessoian T."/>
            <person name="Stajich J.E."/>
        </authorList>
    </citation>
    <scope>NUCLEOTIDE SEQUENCE</scope>
    <source>
        <strain evidence="1">JES_112</strain>
    </source>
</reference>
<organism evidence="1 2">
    <name type="scientific">Neophaeococcomyces mojaviensis</name>
    <dbReference type="NCBI Taxonomy" id="3383035"/>
    <lineage>
        <taxon>Eukaryota</taxon>
        <taxon>Fungi</taxon>
        <taxon>Dikarya</taxon>
        <taxon>Ascomycota</taxon>
        <taxon>Pezizomycotina</taxon>
        <taxon>Eurotiomycetes</taxon>
        <taxon>Chaetothyriomycetidae</taxon>
        <taxon>Chaetothyriales</taxon>
        <taxon>Chaetothyriales incertae sedis</taxon>
        <taxon>Neophaeococcomyces</taxon>
    </lineage>
</organism>